<reference evidence="1" key="2">
    <citation type="submission" date="2020-07" db="EMBL/GenBank/DDBJ databases">
        <authorList>
            <person name="Vera ALvarez R."/>
            <person name="Arias-Moreno D.M."/>
            <person name="Jimenez-Jacinto V."/>
            <person name="Jimenez-Bremont J.F."/>
            <person name="Swaminathan K."/>
            <person name="Moose S.P."/>
            <person name="Guerrero-Gonzalez M.L."/>
            <person name="Marino-Ramirez L."/>
            <person name="Landsman D."/>
            <person name="Rodriguez-Kessler M."/>
            <person name="Delgado-Sanchez P."/>
        </authorList>
    </citation>
    <scope>NUCLEOTIDE SEQUENCE</scope>
    <source>
        <tissue evidence="1">Cladode</tissue>
    </source>
</reference>
<proteinExistence type="predicted"/>
<dbReference type="EMBL" id="GISG01267248">
    <property type="protein sequence ID" value="MBA4675454.1"/>
    <property type="molecule type" value="Transcribed_RNA"/>
</dbReference>
<protein>
    <submittedName>
        <fullName evidence="1">Uncharacterized protein</fullName>
    </submittedName>
</protein>
<evidence type="ECO:0000313" key="1">
    <source>
        <dbReference type="EMBL" id="MBA4675454.1"/>
    </source>
</evidence>
<name>A0A7C9AT85_OPUST</name>
<dbReference type="AlphaFoldDB" id="A0A7C9AT85"/>
<reference evidence="1" key="1">
    <citation type="journal article" date="2013" name="J. Plant Res.">
        <title>Effect of fungi and light on seed germination of three Opuntia species from semiarid lands of central Mexico.</title>
        <authorList>
            <person name="Delgado-Sanchez P."/>
            <person name="Jimenez-Bremont J.F."/>
            <person name="Guerrero-Gonzalez Mde L."/>
            <person name="Flores J."/>
        </authorList>
    </citation>
    <scope>NUCLEOTIDE SEQUENCE</scope>
    <source>
        <tissue evidence="1">Cladode</tissue>
    </source>
</reference>
<organism evidence="1">
    <name type="scientific">Opuntia streptacantha</name>
    <name type="common">Prickly pear cactus</name>
    <name type="synonym">Opuntia cardona</name>
    <dbReference type="NCBI Taxonomy" id="393608"/>
    <lineage>
        <taxon>Eukaryota</taxon>
        <taxon>Viridiplantae</taxon>
        <taxon>Streptophyta</taxon>
        <taxon>Embryophyta</taxon>
        <taxon>Tracheophyta</taxon>
        <taxon>Spermatophyta</taxon>
        <taxon>Magnoliopsida</taxon>
        <taxon>eudicotyledons</taxon>
        <taxon>Gunneridae</taxon>
        <taxon>Pentapetalae</taxon>
        <taxon>Caryophyllales</taxon>
        <taxon>Cactineae</taxon>
        <taxon>Cactaceae</taxon>
        <taxon>Opuntioideae</taxon>
        <taxon>Opuntia</taxon>
    </lineage>
</organism>
<sequence>MNSRNGTLLMKSGLWHDNNSSEALGDGQSFNFNICGQPSSCKRPSEYPFMNSPSSMSTSEQSRQSTAFTNLPASFILPSVVSQTSLHMTMGSQLKLDAISQTCLTRTGSPFTQCFLKQSTPSILVSCTDGQYKKLS</sequence>
<accession>A0A7C9AT85</accession>